<keyword evidence="2" id="KW-0732">Signal</keyword>
<sequence>MCYNKFKMLNKLFLLGAILAAVFAAVLLSGSSTAQVQSPPPSLVLFDFGDAPASYPTKLAQNGMRHPKPVPEAAYAAPSPWLGEKISYESDAKPVDDYDDGASGINKVKVTTPAGWTSGQTVYLNILIDYNDDDDWADGAQAVPQQEEWVVKNYQLMPPSSAAQDMTTAYNIPGLNFENFKHWTRVTLTTSKNPCVGLPWAGHLFLDQNCQNYFTTIGETEDYYKKPGFLSGLVKNIGKVLGIGKPKTDWSGLFEPLANSIEEVLDMPPGSLPFAPGSGPSPENPLASFGATVAFNPMLPVIIMPGSSVELPPDTDPYIVKSPFEFTVSLASSNISKIDSRNNLLAQVRNGAPTINDQREMPESSSDSRETPKASEANLNVGITSFALNGRGEAVSVARGSADIFLTQNQPTTKIRVNVPTNVLSYTQDINGNNLLALKIQITSDVSALVNVSMSNLVVNATFNSLSNLAHFLANYQFDSLMAVAPPNPHRERKADELRTIAQALVDAAQERNDYQPVREGVGTIAGEVSAEIISANGIRAIAVALAQAFRYVLDTGMRNGTLPGTTSTFLQTVFNTWHGSSEPGGGGTSDGGLASGTLQGKINDAQRLLDRTPRGQPISQDDFDALSTEEQLSYRRNSTNGTYNKMSVADQYRQALINFNSAAQRNANNPDADLSAENAALIAAIRRALELVLPILR</sequence>
<evidence type="ECO:0000313" key="4">
    <source>
        <dbReference type="Proteomes" id="UP000177942"/>
    </source>
</evidence>
<proteinExistence type="predicted"/>
<accession>A0A1G1ZPT4</accession>
<feature type="chain" id="PRO_5009581863" evidence="2">
    <location>
        <begin position="35"/>
        <end position="698"/>
    </location>
</feature>
<organism evidence="3 4">
    <name type="scientific">Candidatus Harrisonbacteria bacterium RIFCSPLOWO2_01_FULL_44_18</name>
    <dbReference type="NCBI Taxonomy" id="1798407"/>
    <lineage>
        <taxon>Bacteria</taxon>
        <taxon>Candidatus Harrisoniibacteriota</taxon>
    </lineage>
</organism>
<evidence type="ECO:0000256" key="1">
    <source>
        <dbReference type="SAM" id="MobiDB-lite"/>
    </source>
</evidence>
<gene>
    <name evidence="3" type="ORF">A3A16_04080</name>
</gene>
<feature type="signal peptide" evidence="2">
    <location>
        <begin position="1"/>
        <end position="34"/>
    </location>
</feature>
<evidence type="ECO:0000256" key="2">
    <source>
        <dbReference type="SAM" id="SignalP"/>
    </source>
</evidence>
<feature type="compositionally biased region" description="Basic and acidic residues" evidence="1">
    <location>
        <begin position="357"/>
        <end position="373"/>
    </location>
</feature>
<feature type="region of interest" description="Disordered" evidence="1">
    <location>
        <begin position="348"/>
        <end position="375"/>
    </location>
</feature>
<dbReference type="STRING" id="1798407.A3A16_04080"/>
<dbReference type="EMBL" id="MHJJ01000007">
    <property type="protein sequence ID" value="OGY65760.1"/>
    <property type="molecule type" value="Genomic_DNA"/>
</dbReference>
<dbReference type="Proteomes" id="UP000177942">
    <property type="component" value="Unassembled WGS sequence"/>
</dbReference>
<dbReference type="AlphaFoldDB" id="A0A1G1ZPT4"/>
<name>A0A1G1ZPT4_9BACT</name>
<protein>
    <submittedName>
        <fullName evidence="3">Uncharacterized protein</fullName>
    </submittedName>
</protein>
<comment type="caution">
    <text evidence="3">The sequence shown here is derived from an EMBL/GenBank/DDBJ whole genome shotgun (WGS) entry which is preliminary data.</text>
</comment>
<evidence type="ECO:0000313" key="3">
    <source>
        <dbReference type="EMBL" id="OGY65760.1"/>
    </source>
</evidence>
<reference evidence="3 4" key="1">
    <citation type="journal article" date="2016" name="Nat. Commun.">
        <title>Thousands of microbial genomes shed light on interconnected biogeochemical processes in an aquifer system.</title>
        <authorList>
            <person name="Anantharaman K."/>
            <person name="Brown C.T."/>
            <person name="Hug L.A."/>
            <person name="Sharon I."/>
            <person name="Castelle C.J."/>
            <person name="Probst A.J."/>
            <person name="Thomas B.C."/>
            <person name="Singh A."/>
            <person name="Wilkins M.J."/>
            <person name="Karaoz U."/>
            <person name="Brodie E.L."/>
            <person name="Williams K.H."/>
            <person name="Hubbard S.S."/>
            <person name="Banfield J.F."/>
        </authorList>
    </citation>
    <scope>NUCLEOTIDE SEQUENCE [LARGE SCALE GENOMIC DNA]</scope>
</reference>